<sequence length="142" mass="15717">MGRKWRKSRLSLTTGFILSAVLASQASAQHPAVKLIDVNGTTEKQILDQNLANNETITVQGFDGNVTLVKGTPISFEKSCAQCHENIITDIRASHHGAVGLHDMGWMDNMETHGDDTGAKDFVTNQVLKMRYFRTKSHYGGW</sequence>
<dbReference type="Proteomes" id="UP000006362">
    <property type="component" value="Chromosome"/>
</dbReference>
<proteinExistence type="predicted"/>
<evidence type="ECO:0000256" key="1">
    <source>
        <dbReference type="SAM" id="SignalP"/>
    </source>
</evidence>
<evidence type="ECO:0008006" key="4">
    <source>
        <dbReference type="Google" id="ProtNLM"/>
    </source>
</evidence>
<dbReference type="HOGENOM" id="CLU_1814889_0_0_0"/>
<dbReference type="RefSeq" id="WP_013538424.1">
    <property type="nucleotide sequence ID" value="NC_014926.1"/>
</dbReference>
<protein>
    <recommendedName>
        <fullName evidence="4">Cytochrome c domain-containing protein</fullName>
    </recommendedName>
</protein>
<accession>E8T5I5</accession>
<feature type="chain" id="PRO_5003231218" description="Cytochrome c domain-containing protein" evidence="1">
    <location>
        <begin position="29"/>
        <end position="142"/>
    </location>
</feature>
<keyword evidence="1" id="KW-0732">Signal</keyword>
<evidence type="ECO:0000313" key="3">
    <source>
        <dbReference type="Proteomes" id="UP000006362"/>
    </source>
</evidence>
<name>E8T5I5_THEA1</name>
<feature type="signal peptide" evidence="1">
    <location>
        <begin position="1"/>
        <end position="28"/>
    </location>
</feature>
<reference evidence="2" key="1">
    <citation type="submission" date="2011-01" db="EMBL/GenBank/DDBJ databases">
        <title>Complete sequence of chromosome of Thermovibrio ammonificans HB-1.</title>
        <authorList>
            <consortium name="US DOE Joint Genome Institute"/>
            <person name="Lucas S."/>
            <person name="Copeland A."/>
            <person name="Lapidus A."/>
            <person name="Cheng J.-F."/>
            <person name="Goodwin L."/>
            <person name="Pitluck S."/>
            <person name="Davenport K."/>
            <person name="Detter J.C."/>
            <person name="Han C."/>
            <person name="Tapia R."/>
            <person name="Land M."/>
            <person name="Hauser L."/>
            <person name="Kyrpides N."/>
            <person name="Ivanova N."/>
            <person name="Ovchinnikova G."/>
            <person name="Vetriani C."/>
            <person name="Woyke T."/>
        </authorList>
    </citation>
    <scope>NUCLEOTIDE SEQUENCE [LARGE SCALE GENOMIC DNA]</scope>
    <source>
        <strain evidence="2">HB-1</strain>
    </source>
</reference>
<dbReference type="OrthoDB" id="14259at2"/>
<evidence type="ECO:0000313" key="2">
    <source>
        <dbReference type="EMBL" id="ADU97639.1"/>
    </source>
</evidence>
<organism evidence="2 3">
    <name type="scientific">Thermovibrio ammonificans (strain DSM 15698 / JCM 12110 / HB-1)</name>
    <dbReference type="NCBI Taxonomy" id="648996"/>
    <lineage>
        <taxon>Bacteria</taxon>
        <taxon>Pseudomonadati</taxon>
        <taxon>Aquificota</taxon>
        <taxon>Aquificia</taxon>
        <taxon>Desulfurobacteriales</taxon>
        <taxon>Desulfurobacteriaceae</taxon>
        <taxon>Thermovibrio</taxon>
    </lineage>
</organism>
<dbReference type="EMBL" id="CP002444">
    <property type="protein sequence ID" value="ADU97639.1"/>
    <property type="molecule type" value="Genomic_DNA"/>
</dbReference>
<dbReference type="AlphaFoldDB" id="E8T5I5"/>
<keyword evidence="3" id="KW-1185">Reference proteome</keyword>
<dbReference type="KEGG" id="tam:Theam_1683"/>
<gene>
    <name evidence="2" type="ordered locus">Theam_1683</name>
</gene>
<dbReference type="STRING" id="648996.Theam_1683"/>